<evidence type="ECO:0000259" key="6">
    <source>
        <dbReference type="Pfam" id="PF02750"/>
    </source>
</evidence>
<keyword evidence="2" id="KW-0597">Phosphoprotein</keyword>
<dbReference type="Pfam" id="PF02750">
    <property type="entry name" value="Synapsin_C"/>
    <property type="match status" value="1"/>
</dbReference>
<dbReference type="Proteomes" id="UP000023152">
    <property type="component" value="Unassembled WGS sequence"/>
</dbReference>
<feature type="region of interest" description="Disordered" evidence="5">
    <location>
        <begin position="229"/>
        <end position="255"/>
    </location>
</feature>
<feature type="domain" description="Synapsin ATP-binding" evidence="6">
    <location>
        <begin position="4"/>
        <end position="107"/>
    </location>
</feature>
<organism evidence="7 8">
    <name type="scientific">Reticulomyxa filosa</name>
    <dbReference type="NCBI Taxonomy" id="46433"/>
    <lineage>
        <taxon>Eukaryota</taxon>
        <taxon>Sar</taxon>
        <taxon>Rhizaria</taxon>
        <taxon>Retaria</taxon>
        <taxon>Foraminifera</taxon>
        <taxon>Monothalamids</taxon>
        <taxon>Reticulomyxidae</taxon>
        <taxon>Reticulomyxa</taxon>
    </lineage>
</organism>
<evidence type="ECO:0000256" key="2">
    <source>
        <dbReference type="ARBA" id="ARBA00022553"/>
    </source>
</evidence>
<dbReference type="InterPro" id="IPR001359">
    <property type="entry name" value="Synapsin"/>
</dbReference>
<dbReference type="SUPFAM" id="SSF56059">
    <property type="entry name" value="Glutathione synthetase ATP-binding domain-like"/>
    <property type="match status" value="1"/>
</dbReference>
<dbReference type="PANTHER" id="PTHR10841:SF17">
    <property type="entry name" value="SYNAPSIN"/>
    <property type="match status" value="1"/>
</dbReference>
<accession>X6M1G8</accession>
<gene>
    <name evidence="7" type="ORF">RFI_29964</name>
</gene>
<keyword evidence="3" id="KW-0770">Synapse</keyword>
<evidence type="ECO:0000256" key="1">
    <source>
        <dbReference type="ARBA" id="ARBA00008243"/>
    </source>
</evidence>
<dbReference type="OrthoDB" id="10249572at2759"/>
<comment type="subcellular location">
    <subcellularLocation>
        <location evidence="4">Synapse</location>
    </subcellularLocation>
</comment>
<evidence type="ECO:0000313" key="8">
    <source>
        <dbReference type="Proteomes" id="UP000023152"/>
    </source>
</evidence>
<dbReference type="Gene3D" id="3.30.470.20">
    <property type="entry name" value="ATP-grasp fold, B domain"/>
    <property type="match status" value="1"/>
</dbReference>
<keyword evidence="8" id="KW-1185">Reference proteome</keyword>
<dbReference type="InterPro" id="IPR020898">
    <property type="entry name" value="Synapsin_ATP-bd_dom"/>
</dbReference>
<comment type="caution">
    <text evidence="7">The sequence shown here is derived from an EMBL/GenBank/DDBJ whole genome shotgun (WGS) entry which is preliminary data.</text>
</comment>
<sequence>MKGQCDLRIQKIGTHYRVFKRISMSGNWKTNTGTAHIEDLELLPRYKFWADICGQSFGGMDIVTVDVLVAAQDGKEYILEFNGTASGFGKDEEDNLILREFTIHKMNEYFVDYKGPSIDSFVPVPEEMKLEEEHEKSKHATDNNVTTVNENITNESSQQISQDTKLQVFNLCFLDAIIYFLTSGPSPTSNTQPNKYETKRNKKVSHFDPNWCVKKYVNCVPIAHKCDALKKHKKQKNKKKQKKPKSAKNCPITDP</sequence>
<comment type="similarity">
    <text evidence="1">Belongs to the synapsin family.</text>
</comment>
<dbReference type="PRINTS" id="PR01368">
    <property type="entry name" value="SYNAPSIN"/>
</dbReference>
<dbReference type="EMBL" id="ASPP01026168">
    <property type="protein sequence ID" value="ETO07431.1"/>
    <property type="molecule type" value="Genomic_DNA"/>
</dbReference>
<evidence type="ECO:0000256" key="5">
    <source>
        <dbReference type="SAM" id="MobiDB-lite"/>
    </source>
</evidence>
<dbReference type="AlphaFoldDB" id="X6M1G8"/>
<proteinExistence type="inferred from homology"/>
<protein>
    <submittedName>
        <fullName evidence="7">Synapsin-1</fullName>
    </submittedName>
</protein>
<reference evidence="7 8" key="1">
    <citation type="journal article" date="2013" name="Curr. Biol.">
        <title>The Genome of the Foraminiferan Reticulomyxa filosa.</title>
        <authorList>
            <person name="Glockner G."/>
            <person name="Hulsmann N."/>
            <person name="Schleicher M."/>
            <person name="Noegel A.A."/>
            <person name="Eichinger L."/>
            <person name="Gallinger C."/>
            <person name="Pawlowski J."/>
            <person name="Sierra R."/>
            <person name="Euteneuer U."/>
            <person name="Pillet L."/>
            <person name="Moustafa A."/>
            <person name="Platzer M."/>
            <person name="Groth M."/>
            <person name="Szafranski K."/>
            <person name="Schliwa M."/>
        </authorList>
    </citation>
    <scope>NUCLEOTIDE SEQUENCE [LARGE SCALE GENOMIC DNA]</scope>
</reference>
<evidence type="ECO:0000256" key="3">
    <source>
        <dbReference type="ARBA" id="ARBA00023018"/>
    </source>
</evidence>
<evidence type="ECO:0000256" key="4">
    <source>
        <dbReference type="ARBA" id="ARBA00034103"/>
    </source>
</evidence>
<evidence type="ECO:0000313" key="7">
    <source>
        <dbReference type="EMBL" id="ETO07431.1"/>
    </source>
</evidence>
<name>X6M1G8_RETFI</name>
<feature type="compositionally biased region" description="Basic residues" evidence="5">
    <location>
        <begin position="230"/>
        <end position="246"/>
    </location>
</feature>
<dbReference type="PANTHER" id="PTHR10841">
    <property type="entry name" value="SYNAPSIN"/>
    <property type="match status" value="1"/>
</dbReference>